<sequence>MGKKITHSYLKSNLTDLWNPIEPLILIDLGCEFYIAKFNKHESMNKALYEGPWFVIESFLSTRLPQLPTELYDKEVLEKIGKKLGRLLKIDSCTSATLRGLYARICIQVLIDNPLQNEVQIGTHTQKVVYEGEGIMCTCCGTLGHVLWNCPHQKKEI</sequence>
<evidence type="ECO:0000313" key="2">
    <source>
        <dbReference type="Proteomes" id="UP001311915"/>
    </source>
</evidence>
<comment type="caution">
    <text evidence="1">The sequence shown here is derived from an EMBL/GenBank/DDBJ whole genome shotgun (WGS) entry which is preliminary data.</text>
</comment>
<dbReference type="AlphaFoldDB" id="A0AAV9KM32"/>
<keyword evidence="2" id="KW-1185">Reference proteome</keyword>
<dbReference type="GO" id="GO:0003676">
    <property type="term" value="F:nucleic acid binding"/>
    <property type="evidence" value="ECO:0007669"/>
    <property type="project" value="InterPro"/>
</dbReference>
<dbReference type="PANTHER" id="PTHR31286:SF99">
    <property type="entry name" value="DUF4283 DOMAIN-CONTAINING PROTEIN"/>
    <property type="match status" value="1"/>
</dbReference>
<dbReference type="PANTHER" id="PTHR31286">
    <property type="entry name" value="GLYCINE-RICH CELL WALL STRUCTURAL PROTEIN 1.8-LIKE"/>
    <property type="match status" value="1"/>
</dbReference>
<dbReference type="GO" id="GO:0008270">
    <property type="term" value="F:zinc ion binding"/>
    <property type="evidence" value="ECO:0007669"/>
    <property type="project" value="InterPro"/>
</dbReference>
<evidence type="ECO:0008006" key="3">
    <source>
        <dbReference type="Google" id="ProtNLM"/>
    </source>
</evidence>
<dbReference type="InterPro" id="IPR036875">
    <property type="entry name" value="Znf_CCHC_sf"/>
</dbReference>
<name>A0AAV9KM32_9SOLN</name>
<protein>
    <recommendedName>
        <fullName evidence="3">CCHC-type domain-containing protein</fullName>
    </recommendedName>
</protein>
<dbReference type="InterPro" id="IPR040256">
    <property type="entry name" value="At4g02000-like"/>
</dbReference>
<reference evidence="1 2" key="1">
    <citation type="submission" date="2023-10" db="EMBL/GenBank/DDBJ databases">
        <title>Genome-Wide Identification Analysis in wild type Solanum Pinnatisectum Reveals Some Genes Defensing Phytophthora Infestans.</title>
        <authorList>
            <person name="Sun C."/>
        </authorList>
    </citation>
    <scope>NUCLEOTIDE SEQUENCE [LARGE SCALE GENOMIC DNA]</scope>
    <source>
        <strain evidence="1">LQN</strain>
        <tissue evidence="1">Leaf</tissue>
    </source>
</reference>
<gene>
    <name evidence="1" type="ORF">R3W88_019536</name>
</gene>
<proteinExistence type="predicted"/>
<dbReference type="EMBL" id="JAWPEI010000010">
    <property type="protein sequence ID" value="KAK4713629.1"/>
    <property type="molecule type" value="Genomic_DNA"/>
</dbReference>
<accession>A0AAV9KM32</accession>
<organism evidence="1 2">
    <name type="scientific">Solanum pinnatisectum</name>
    <name type="common">tansyleaf nightshade</name>
    <dbReference type="NCBI Taxonomy" id="50273"/>
    <lineage>
        <taxon>Eukaryota</taxon>
        <taxon>Viridiplantae</taxon>
        <taxon>Streptophyta</taxon>
        <taxon>Embryophyta</taxon>
        <taxon>Tracheophyta</taxon>
        <taxon>Spermatophyta</taxon>
        <taxon>Magnoliopsida</taxon>
        <taxon>eudicotyledons</taxon>
        <taxon>Gunneridae</taxon>
        <taxon>Pentapetalae</taxon>
        <taxon>asterids</taxon>
        <taxon>lamiids</taxon>
        <taxon>Solanales</taxon>
        <taxon>Solanaceae</taxon>
        <taxon>Solanoideae</taxon>
        <taxon>Solaneae</taxon>
        <taxon>Solanum</taxon>
    </lineage>
</organism>
<dbReference type="Proteomes" id="UP001311915">
    <property type="component" value="Unassembled WGS sequence"/>
</dbReference>
<dbReference type="SUPFAM" id="SSF57756">
    <property type="entry name" value="Retrovirus zinc finger-like domains"/>
    <property type="match status" value="1"/>
</dbReference>
<evidence type="ECO:0000313" key="1">
    <source>
        <dbReference type="EMBL" id="KAK4713629.1"/>
    </source>
</evidence>